<feature type="transmembrane region" description="Helical" evidence="1">
    <location>
        <begin position="6"/>
        <end position="24"/>
    </location>
</feature>
<keyword evidence="3" id="KW-1185">Reference proteome</keyword>
<keyword evidence="1" id="KW-0472">Membrane</keyword>
<proteinExistence type="predicted"/>
<keyword evidence="1" id="KW-0812">Transmembrane</keyword>
<gene>
    <name evidence="2" type="ORF">GCM10008906_35130</name>
</gene>
<evidence type="ECO:0000313" key="2">
    <source>
        <dbReference type="EMBL" id="GAA0746899.1"/>
    </source>
</evidence>
<reference evidence="3" key="1">
    <citation type="journal article" date="2019" name="Int. J. Syst. Evol. Microbiol.">
        <title>The Global Catalogue of Microorganisms (GCM) 10K type strain sequencing project: providing services to taxonomists for standard genome sequencing and annotation.</title>
        <authorList>
            <consortium name="The Broad Institute Genomics Platform"/>
            <consortium name="The Broad Institute Genome Sequencing Center for Infectious Disease"/>
            <person name="Wu L."/>
            <person name="Ma J."/>
        </authorList>
    </citation>
    <scope>NUCLEOTIDE SEQUENCE [LARGE SCALE GENOMIC DNA]</scope>
    <source>
        <strain evidence="3">JCM 1407</strain>
    </source>
</reference>
<comment type="caution">
    <text evidence="2">The sequence shown here is derived from an EMBL/GenBank/DDBJ whole genome shotgun (WGS) entry which is preliminary data.</text>
</comment>
<organism evidence="2 3">
    <name type="scientific">Clostridium oceanicum</name>
    <dbReference type="NCBI Taxonomy" id="1543"/>
    <lineage>
        <taxon>Bacteria</taxon>
        <taxon>Bacillati</taxon>
        <taxon>Bacillota</taxon>
        <taxon>Clostridia</taxon>
        <taxon>Eubacteriales</taxon>
        <taxon>Clostridiaceae</taxon>
        <taxon>Clostridium</taxon>
    </lineage>
</organism>
<name>A0ABP3V4H6_9CLOT</name>
<keyword evidence="1" id="KW-1133">Transmembrane helix</keyword>
<evidence type="ECO:0000256" key="1">
    <source>
        <dbReference type="SAM" id="Phobius"/>
    </source>
</evidence>
<dbReference type="EMBL" id="BAAACG010000019">
    <property type="protein sequence ID" value="GAA0746899.1"/>
    <property type="molecule type" value="Genomic_DNA"/>
</dbReference>
<protein>
    <submittedName>
        <fullName evidence="2">Uncharacterized protein</fullName>
    </submittedName>
</protein>
<dbReference type="RefSeq" id="WP_343763818.1">
    <property type="nucleotide sequence ID" value="NZ_BAAACG010000019.1"/>
</dbReference>
<accession>A0ABP3V4H6</accession>
<evidence type="ECO:0000313" key="3">
    <source>
        <dbReference type="Proteomes" id="UP001501510"/>
    </source>
</evidence>
<dbReference type="Proteomes" id="UP001501510">
    <property type="component" value="Unassembled WGS sequence"/>
</dbReference>
<sequence length="52" mass="6202">MKKIIIISIIVLSIIWFIVILALCKAAKDDKELEEYYNDLENLYNRDEKNKD</sequence>